<feature type="transmembrane region" description="Helical" evidence="1">
    <location>
        <begin position="37"/>
        <end position="56"/>
    </location>
</feature>
<keyword evidence="1" id="KW-0472">Membrane</keyword>
<feature type="transmembrane region" description="Helical" evidence="1">
    <location>
        <begin position="12"/>
        <end position="31"/>
    </location>
</feature>
<keyword evidence="3" id="KW-1185">Reference proteome</keyword>
<sequence length="277" mass="30810">MEEEMKLRIAKGCIVIMPMIGTLGLFIFTFVGKIIYGWGLFVIMLLLSGIINQMFFRCPHCGKSIPANATLNQKYCPLCGADLGLIDSPFSYYSKCKKNKNGQYQAYTTVGYLAFIVGTAIVLFIVVALLGFDSVFKGTGRILLLAAIALGLLIGMMCRCIVGSAAKLDKEYLYCCKIPGRWKRYAIADIREQANEHKPFYHVVRGYVMMTSQGVVAIPVATYKGGREFLKKLTEYIGEPMVDVMPEMVASKRSEESKKAEAAYKVYKDSLKEKGAK</sequence>
<protein>
    <submittedName>
        <fullName evidence="2">Zinc ribbon domain-containing protein</fullName>
    </submittedName>
</protein>
<evidence type="ECO:0000313" key="3">
    <source>
        <dbReference type="Proteomes" id="UP000615234"/>
    </source>
</evidence>
<reference evidence="2 3" key="1">
    <citation type="submission" date="2020-08" db="EMBL/GenBank/DDBJ databases">
        <title>Genome public.</title>
        <authorList>
            <person name="Liu C."/>
            <person name="Sun Q."/>
        </authorList>
    </citation>
    <scope>NUCLEOTIDE SEQUENCE [LARGE SCALE GENOMIC DNA]</scope>
    <source>
        <strain evidence="2 3">NSJ-10</strain>
    </source>
</reference>
<feature type="transmembrane region" description="Helical" evidence="1">
    <location>
        <begin position="142"/>
        <end position="162"/>
    </location>
</feature>
<evidence type="ECO:0000256" key="1">
    <source>
        <dbReference type="SAM" id="Phobius"/>
    </source>
</evidence>
<dbReference type="AlphaFoldDB" id="A0A8I0DV95"/>
<comment type="caution">
    <text evidence="2">The sequence shown here is derived from an EMBL/GenBank/DDBJ whole genome shotgun (WGS) entry which is preliminary data.</text>
</comment>
<evidence type="ECO:0000313" key="2">
    <source>
        <dbReference type="EMBL" id="MBC5663177.1"/>
    </source>
</evidence>
<keyword evidence="1" id="KW-1133">Transmembrane helix</keyword>
<accession>A0A8I0DV95</accession>
<dbReference type="EMBL" id="JACOOX010000005">
    <property type="protein sequence ID" value="MBC5663177.1"/>
    <property type="molecule type" value="Genomic_DNA"/>
</dbReference>
<organism evidence="2 3">
    <name type="scientific">Coprococcus hominis</name>
    <name type="common">ex Liu et al. 2022</name>
    <dbReference type="NCBI Taxonomy" id="2763039"/>
    <lineage>
        <taxon>Bacteria</taxon>
        <taxon>Bacillati</taxon>
        <taxon>Bacillota</taxon>
        <taxon>Clostridia</taxon>
        <taxon>Lachnospirales</taxon>
        <taxon>Lachnospiraceae</taxon>
        <taxon>Coprococcus</taxon>
    </lineage>
</organism>
<proteinExistence type="predicted"/>
<feature type="transmembrane region" description="Helical" evidence="1">
    <location>
        <begin position="107"/>
        <end position="130"/>
    </location>
</feature>
<name>A0A8I0DV95_9FIRM</name>
<gene>
    <name evidence="2" type="ORF">H8S09_09780</name>
</gene>
<dbReference type="Proteomes" id="UP000615234">
    <property type="component" value="Unassembled WGS sequence"/>
</dbReference>
<keyword evidence="1" id="KW-0812">Transmembrane</keyword>